<sequence>MIISSYQSHYYTALEENIAGKCGVEYEMIKTGNSESWEQNVSESEFTNKYISKGKII</sequence>
<accession>A0A9N8MGY1</accession>
<reference evidence="1" key="1">
    <citation type="submission" date="2020-12" db="EMBL/GenBank/DDBJ databases">
        <authorList>
            <person name="Rodrigo-Torres L."/>
            <person name="Arahal R. D."/>
            <person name="Lucena T."/>
        </authorList>
    </citation>
    <scope>NUCLEOTIDE SEQUENCE</scope>
    <source>
        <strain evidence="1">CECT 9390</strain>
    </source>
</reference>
<protein>
    <submittedName>
        <fullName evidence="1">Uncharacterized protein</fullName>
    </submittedName>
</protein>
<dbReference type="Proteomes" id="UP000662618">
    <property type="component" value="Unassembled WGS sequence"/>
</dbReference>
<evidence type="ECO:0000313" key="2">
    <source>
        <dbReference type="Proteomes" id="UP000662618"/>
    </source>
</evidence>
<name>A0A9N8MGY1_9FLAO</name>
<dbReference type="EMBL" id="CAJIMS010000001">
    <property type="protein sequence ID" value="CAD7803974.1"/>
    <property type="molecule type" value="Genomic_DNA"/>
</dbReference>
<dbReference type="AlphaFoldDB" id="A0A9N8MGY1"/>
<evidence type="ECO:0000313" key="1">
    <source>
        <dbReference type="EMBL" id="CAD7803974.1"/>
    </source>
</evidence>
<comment type="caution">
    <text evidence="1">The sequence shown here is derived from an EMBL/GenBank/DDBJ whole genome shotgun (WGS) entry which is preliminary data.</text>
</comment>
<keyword evidence="2" id="KW-1185">Reference proteome</keyword>
<organism evidence="1 2">
    <name type="scientific">Chryseobacterium aquaeductus</name>
    <dbReference type="NCBI Taxonomy" id="2675056"/>
    <lineage>
        <taxon>Bacteria</taxon>
        <taxon>Pseudomonadati</taxon>
        <taxon>Bacteroidota</taxon>
        <taxon>Flavobacteriia</taxon>
        <taxon>Flavobacteriales</taxon>
        <taxon>Weeksellaceae</taxon>
        <taxon>Chryseobacterium group</taxon>
        <taxon>Chryseobacterium</taxon>
    </lineage>
</organism>
<proteinExistence type="predicted"/>
<gene>
    <name evidence="1" type="ORF">CHRY9390_01157</name>
</gene>